<keyword evidence="1" id="KW-0732">Signal</keyword>
<reference evidence="2" key="2">
    <citation type="submission" date="2021-09" db="EMBL/GenBank/DDBJ databases">
        <authorList>
            <person name="Gilroy R."/>
        </authorList>
    </citation>
    <scope>NUCLEOTIDE SEQUENCE</scope>
    <source>
        <strain evidence="2">ChiHjej13B12-14962</strain>
    </source>
</reference>
<feature type="signal peptide" evidence="1">
    <location>
        <begin position="1"/>
        <end position="39"/>
    </location>
</feature>
<comment type="caution">
    <text evidence="2">The sequence shown here is derived from an EMBL/GenBank/DDBJ whole genome shotgun (WGS) entry which is preliminary data.</text>
</comment>
<protein>
    <recommendedName>
        <fullName evidence="4">Lipoprotein</fullName>
    </recommendedName>
</protein>
<sequence length="233" mass="24512">MFRNTLTQKSPSNLTKRVTPVAVLAASIALVGCGGSAEADITSEGRLAYACTLTDHVLEEHGDPDSLGAFMGHEADPGARETATVGMLANGSDNETFAAIGSTLVESVQLFNPEELTSGLYDIQAACEDSGISKTADVSHQGQLDYACTLTHHFRQEHGLAAEWIDERAQAGWSGFVELASAAALVGAANGQILAEYPELSEAGIDLLNALQRRDLEVIDNSVEAFDSACAEL</sequence>
<dbReference type="RefSeq" id="WP_303903799.1">
    <property type="nucleotide sequence ID" value="NZ_DYXC01000062.1"/>
</dbReference>
<dbReference type="PROSITE" id="PS51257">
    <property type="entry name" value="PROKAR_LIPOPROTEIN"/>
    <property type="match status" value="1"/>
</dbReference>
<accession>A0A921FNS2</accession>
<organism evidence="2 3">
    <name type="scientific">Enteractinococcus helveticum</name>
    <dbReference type="NCBI Taxonomy" id="1837282"/>
    <lineage>
        <taxon>Bacteria</taxon>
        <taxon>Bacillati</taxon>
        <taxon>Actinomycetota</taxon>
        <taxon>Actinomycetes</taxon>
        <taxon>Micrococcales</taxon>
        <taxon>Micrococcaceae</taxon>
    </lineage>
</organism>
<reference evidence="2" key="1">
    <citation type="journal article" date="2021" name="PeerJ">
        <title>Extensive microbial diversity within the chicken gut microbiome revealed by metagenomics and culture.</title>
        <authorList>
            <person name="Gilroy R."/>
            <person name="Ravi A."/>
            <person name="Getino M."/>
            <person name="Pursley I."/>
            <person name="Horton D.L."/>
            <person name="Alikhan N.F."/>
            <person name="Baker D."/>
            <person name="Gharbi K."/>
            <person name="Hall N."/>
            <person name="Watson M."/>
            <person name="Adriaenssens E.M."/>
            <person name="Foster-Nyarko E."/>
            <person name="Jarju S."/>
            <person name="Secka A."/>
            <person name="Antonio M."/>
            <person name="Oren A."/>
            <person name="Chaudhuri R.R."/>
            <person name="La Ragione R."/>
            <person name="Hildebrand F."/>
            <person name="Pallen M.J."/>
        </authorList>
    </citation>
    <scope>NUCLEOTIDE SEQUENCE</scope>
    <source>
        <strain evidence="2">ChiHjej13B12-14962</strain>
    </source>
</reference>
<feature type="chain" id="PRO_5037150193" description="Lipoprotein" evidence="1">
    <location>
        <begin position="40"/>
        <end position="233"/>
    </location>
</feature>
<proteinExistence type="predicted"/>
<dbReference type="Proteomes" id="UP000703315">
    <property type="component" value="Unassembled WGS sequence"/>
</dbReference>
<name>A0A921FNS2_9MICC</name>
<evidence type="ECO:0000256" key="1">
    <source>
        <dbReference type="SAM" id="SignalP"/>
    </source>
</evidence>
<gene>
    <name evidence="2" type="ORF">K8V32_04960</name>
</gene>
<evidence type="ECO:0000313" key="3">
    <source>
        <dbReference type="Proteomes" id="UP000703315"/>
    </source>
</evidence>
<evidence type="ECO:0000313" key="2">
    <source>
        <dbReference type="EMBL" id="HJF14141.1"/>
    </source>
</evidence>
<evidence type="ECO:0008006" key="4">
    <source>
        <dbReference type="Google" id="ProtNLM"/>
    </source>
</evidence>
<dbReference type="AlphaFoldDB" id="A0A921FNS2"/>
<dbReference type="EMBL" id="DYXC01000062">
    <property type="protein sequence ID" value="HJF14141.1"/>
    <property type="molecule type" value="Genomic_DNA"/>
</dbReference>